<evidence type="ECO:0000313" key="2">
    <source>
        <dbReference type="EMBL" id="TPW30785.1"/>
    </source>
</evidence>
<accession>A0A506UDA8</accession>
<feature type="transmembrane region" description="Helical" evidence="1">
    <location>
        <begin position="25"/>
        <end position="43"/>
    </location>
</feature>
<dbReference type="GO" id="GO:0090313">
    <property type="term" value="P:regulation of protein targeting to membrane"/>
    <property type="evidence" value="ECO:0007669"/>
    <property type="project" value="TreeGrafter"/>
</dbReference>
<dbReference type="AlphaFoldDB" id="A0A506UDA8"/>
<dbReference type="OrthoDB" id="225437at2"/>
<keyword evidence="1" id="KW-1133">Transmembrane helix</keyword>
<dbReference type="GO" id="GO:0005886">
    <property type="term" value="C:plasma membrane"/>
    <property type="evidence" value="ECO:0007669"/>
    <property type="project" value="TreeGrafter"/>
</dbReference>
<protein>
    <submittedName>
        <fullName evidence="2">Uncharacterized protein</fullName>
    </submittedName>
</protein>
<dbReference type="EMBL" id="VHLG01000004">
    <property type="protein sequence ID" value="TPW30785.1"/>
    <property type="molecule type" value="Genomic_DNA"/>
</dbReference>
<keyword evidence="1" id="KW-0472">Membrane</keyword>
<keyword evidence="1" id="KW-0812">Transmembrane</keyword>
<organism evidence="2 3">
    <name type="scientific">Martelella alba</name>
    <dbReference type="NCBI Taxonomy" id="2590451"/>
    <lineage>
        <taxon>Bacteria</taxon>
        <taxon>Pseudomonadati</taxon>
        <taxon>Pseudomonadota</taxon>
        <taxon>Alphaproteobacteria</taxon>
        <taxon>Hyphomicrobiales</taxon>
        <taxon>Aurantimonadaceae</taxon>
        <taxon>Martelella</taxon>
    </lineage>
</organism>
<comment type="caution">
    <text evidence="2">The sequence shown here is derived from an EMBL/GenBank/DDBJ whole genome shotgun (WGS) entry which is preliminary data.</text>
</comment>
<dbReference type="RefSeq" id="WP_141148656.1">
    <property type="nucleotide sequence ID" value="NZ_VHLG01000004.1"/>
</dbReference>
<dbReference type="InterPro" id="IPR052894">
    <property type="entry name" value="AsmA-related"/>
</dbReference>
<dbReference type="PANTHER" id="PTHR30441">
    <property type="entry name" value="DUF748 DOMAIN-CONTAINING PROTEIN"/>
    <property type="match status" value="1"/>
</dbReference>
<gene>
    <name evidence="2" type="ORF">FJU08_08900</name>
</gene>
<name>A0A506UDA8_9HYPH</name>
<keyword evidence="3" id="KW-1185">Reference proteome</keyword>
<reference evidence="2 3" key="1">
    <citation type="submission" date="2019-06" db="EMBL/GenBank/DDBJ databases">
        <authorList>
            <person name="Li M."/>
        </authorList>
    </citation>
    <scope>NUCLEOTIDE SEQUENCE [LARGE SCALE GENOMIC DNA]</scope>
    <source>
        <strain evidence="2 3">BGMRC2036</strain>
    </source>
</reference>
<sequence length="605" mass="63178">MTTKKTAENSKKVGRLPALARRRGVKGILVVIVLAGVMIYHFAPDFLPQDVMKKQVEATLSDWVGAKVVVGGDAEISFLPRPKVTVTSIAAARPDGAGPLMYGNAKSMTAHFGIFSALRGKAVLSDLTVDGGVLVIEDTSGSTGAPQGMLARMVAKPSGSGITKALGSVKFIETKLALDHQGKTQIINGINGELKWDRVSGPVSATGSALIDGTATHFEIKADTPFALLRGDQSSISLKVFDDQITTSFNGHATRAKPYFLDGTVSVETRDVKRLEDLLQIPMPMLDNVVSMSVSGTLGRSDSSLRFSPATVVIDGTSGNGILDIARDEASGTLRGMATLAFGDVKLPNIRTTLPGWIDDVTAFAGRGGRNAPALPALDLRLSAPSVALGDITLKDVAASIFRSTTQTSFDIADSQLGEGTLSAHVGITAGKQGAIQFTADNVDSSTFLRQLGVSLPITSPHLSIDAALQAPVPFSDLDRKKISGTVKFSATDGTISGLDLAQLFKRAETQRAFSLGFDSSVSLPFSKLTGTARIDGVIVTLAGLKLQSDIGIITLSGTLNTLNGAFDITLSHVTDENTGTEPVVVKISGNAIAALAISQAPKQP</sequence>
<evidence type="ECO:0000256" key="1">
    <source>
        <dbReference type="SAM" id="Phobius"/>
    </source>
</evidence>
<proteinExistence type="predicted"/>
<dbReference type="Proteomes" id="UP000318801">
    <property type="component" value="Unassembled WGS sequence"/>
</dbReference>
<evidence type="ECO:0000313" key="3">
    <source>
        <dbReference type="Proteomes" id="UP000318801"/>
    </source>
</evidence>
<dbReference type="PANTHER" id="PTHR30441:SF4">
    <property type="entry name" value="PROTEIN ASMA"/>
    <property type="match status" value="1"/>
</dbReference>